<dbReference type="GO" id="GO:0005829">
    <property type="term" value="C:cytosol"/>
    <property type="evidence" value="ECO:0007669"/>
    <property type="project" value="TreeGrafter"/>
</dbReference>
<dbReference type="PANTHER" id="PTHR43837">
    <property type="entry name" value="RIBOSOMAL PROTEIN S12 METHYLTHIOTRANSFERASE RIMO"/>
    <property type="match status" value="1"/>
</dbReference>
<proteinExistence type="predicted"/>
<evidence type="ECO:0000313" key="3">
    <source>
        <dbReference type="Proteomes" id="UP000606463"/>
    </source>
</evidence>
<dbReference type="AlphaFoldDB" id="A0A9D0YNZ8"/>
<accession>A0A9D0YNZ8</accession>
<feature type="non-terminal residue" evidence="2">
    <location>
        <position position="110"/>
    </location>
</feature>
<dbReference type="GO" id="GO:0046872">
    <property type="term" value="F:metal ion binding"/>
    <property type="evidence" value="ECO:0007669"/>
    <property type="project" value="UniProtKB-KW"/>
</dbReference>
<evidence type="ECO:0000259" key="1">
    <source>
        <dbReference type="PROSITE" id="PS51449"/>
    </source>
</evidence>
<gene>
    <name evidence="2" type="ORF">EYH37_02815</name>
</gene>
<organism evidence="2 3">
    <name type="scientific">Aquifex aeolicus</name>
    <dbReference type="NCBI Taxonomy" id="63363"/>
    <lineage>
        <taxon>Bacteria</taxon>
        <taxon>Pseudomonadati</taxon>
        <taxon>Aquificota</taxon>
        <taxon>Aquificia</taxon>
        <taxon>Aquificales</taxon>
        <taxon>Aquificaceae</taxon>
        <taxon>Aquifex</taxon>
    </lineage>
</organism>
<name>A0A9D0YNZ8_AQUAO</name>
<reference evidence="2" key="1">
    <citation type="journal article" date="2020" name="ISME J.">
        <title>Gammaproteobacteria mediating utilization of methyl-, sulfur- and petroleum organic compounds in deep ocean hydrothermal plumes.</title>
        <authorList>
            <person name="Zhou Z."/>
            <person name="Liu Y."/>
            <person name="Pan J."/>
            <person name="Cron B.R."/>
            <person name="Toner B.M."/>
            <person name="Anantharaman K."/>
            <person name="Breier J.A."/>
            <person name="Dick G.J."/>
            <person name="Li M."/>
        </authorList>
    </citation>
    <scope>NUCLEOTIDE SEQUENCE</scope>
    <source>
        <strain evidence="2">SZUA-1501</strain>
    </source>
</reference>
<dbReference type="GO" id="GO:0035599">
    <property type="term" value="F:aspartic acid methylthiotransferase activity"/>
    <property type="evidence" value="ECO:0007669"/>
    <property type="project" value="TreeGrafter"/>
</dbReference>
<evidence type="ECO:0000313" key="2">
    <source>
        <dbReference type="EMBL" id="HIP98286.1"/>
    </source>
</evidence>
<dbReference type="InterPro" id="IPR013848">
    <property type="entry name" value="Methylthiotransferase_N"/>
</dbReference>
<dbReference type="PANTHER" id="PTHR43837:SF1">
    <property type="entry name" value="RIBOSOMAL PROTEIN US12 METHYLTHIOTRANSFERASE RIMO"/>
    <property type="match status" value="1"/>
</dbReference>
<sequence>MGKSKVFLVSLGCAKNTVDSERVLGLLKERCSLTSDPSEAELILVNTCGFITPAKEESIETILELSEYKKKGAKLVVFGCLAKRYEKELKEELHEADLILPTEPFKIGRA</sequence>
<keyword evidence="2" id="KW-0689">Ribosomal protein</keyword>
<dbReference type="EMBL" id="DQVE01000029">
    <property type="protein sequence ID" value="HIP98286.1"/>
    <property type="molecule type" value="Genomic_DNA"/>
</dbReference>
<dbReference type="Gene3D" id="3.40.50.12160">
    <property type="entry name" value="Methylthiotransferase, N-terminal domain"/>
    <property type="match status" value="1"/>
</dbReference>
<feature type="domain" description="MTTase N-terminal" evidence="1">
    <location>
        <begin position="4"/>
        <end position="110"/>
    </location>
</feature>
<keyword evidence="2" id="KW-0687">Ribonucleoprotein</keyword>
<dbReference type="InterPro" id="IPR038135">
    <property type="entry name" value="Methylthiotransferase_N_sf"/>
</dbReference>
<dbReference type="GO" id="GO:0051539">
    <property type="term" value="F:4 iron, 4 sulfur cluster binding"/>
    <property type="evidence" value="ECO:0007669"/>
    <property type="project" value="UniProtKB-KW"/>
</dbReference>
<dbReference type="InterPro" id="IPR005840">
    <property type="entry name" value="Ribosomal_uS12_MeSTrfase_RimO"/>
</dbReference>
<comment type="caution">
    <text evidence="2">The sequence shown here is derived from an EMBL/GenBank/DDBJ whole genome shotgun (WGS) entry which is preliminary data.</text>
</comment>
<dbReference type="PROSITE" id="PS51449">
    <property type="entry name" value="MTTASE_N"/>
    <property type="match status" value="1"/>
</dbReference>
<dbReference type="GO" id="GO:0005840">
    <property type="term" value="C:ribosome"/>
    <property type="evidence" value="ECO:0007669"/>
    <property type="project" value="UniProtKB-KW"/>
</dbReference>
<dbReference type="Proteomes" id="UP000606463">
    <property type="component" value="Unassembled WGS sequence"/>
</dbReference>
<dbReference type="Pfam" id="PF00919">
    <property type="entry name" value="UPF0004"/>
    <property type="match status" value="1"/>
</dbReference>
<protein>
    <submittedName>
        <fullName evidence="2">30S ribosomal protein S12 methylthiotransferase RimO</fullName>
    </submittedName>
</protein>